<dbReference type="Proteomes" id="UP001558713">
    <property type="component" value="Unassembled WGS sequence"/>
</dbReference>
<comment type="caution">
    <text evidence="6">The sequence shown here is derived from an EMBL/GenBank/DDBJ whole genome shotgun (WGS) entry which is preliminary data.</text>
</comment>
<evidence type="ECO:0000256" key="1">
    <source>
        <dbReference type="ARBA" id="ARBA00004555"/>
    </source>
</evidence>
<dbReference type="EMBL" id="JBANAX010000262">
    <property type="protein sequence ID" value="KAL1216612.1"/>
    <property type="molecule type" value="Genomic_DNA"/>
</dbReference>
<comment type="subcellular location">
    <subcellularLocation>
        <location evidence="1">Golgi apparatus</location>
    </subcellularLocation>
</comment>
<name>A0ABD1BCH5_CARAN</name>
<evidence type="ECO:0000313" key="6">
    <source>
        <dbReference type="EMBL" id="KAL1216612.1"/>
    </source>
</evidence>
<feature type="compositionally biased region" description="Acidic residues" evidence="5">
    <location>
        <begin position="37"/>
        <end position="47"/>
    </location>
</feature>
<keyword evidence="2" id="KW-0333">Golgi apparatus</keyword>
<dbReference type="GO" id="GO:0005794">
    <property type="term" value="C:Golgi apparatus"/>
    <property type="evidence" value="ECO:0007669"/>
    <property type="project" value="UniProtKB-SubCell"/>
</dbReference>
<dbReference type="AlphaFoldDB" id="A0ABD1BCH5"/>
<dbReference type="PANTHER" id="PTHR18921:SF2">
    <property type="entry name" value="THYROID RECEPTOR-INTERACTING PROTEIN 11"/>
    <property type="match status" value="1"/>
</dbReference>
<evidence type="ECO:0000313" key="7">
    <source>
        <dbReference type="Proteomes" id="UP001558713"/>
    </source>
</evidence>
<proteinExistence type="predicted"/>
<dbReference type="PANTHER" id="PTHR18921">
    <property type="entry name" value="MYOSIN HEAVY CHAIN - RELATED"/>
    <property type="match status" value="1"/>
</dbReference>
<accession>A0ABD1BCH5</accession>
<evidence type="ECO:0000256" key="5">
    <source>
        <dbReference type="SAM" id="MobiDB-lite"/>
    </source>
</evidence>
<keyword evidence="3 4" id="KW-0175">Coiled coil</keyword>
<feature type="coiled-coil region" evidence="4">
    <location>
        <begin position="156"/>
        <end position="204"/>
    </location>
</feature>
<feature type="compositionally biased region" description="Basic and acidic residues" evidence="5">
    <location>
        <begin position="8"/>
        <end position="36"/>
    </location>
</feature>
<keyword evidence="7" id="KW-1185">Reference proteome</keyword>
<evidence type="ECO:0000256" key="2">
    <source>
        <dbReference type="ARBA" id="ARBA00023034"/>
    </source>
</evidence>
<reference evidence="6 7" key="1">
    <citation type="submission" date="2024-04" db="EMBL/GenBank/DDBJ databases">
        <title>Genome assembly C_amara_ONT_v2.</title>
        <authorList>
            <person name="Yant L."/>
            <person name="Moore C."/>
            <person name="Slenker M."/>
        </authorList>
    </citation>
    <scope>NUCLEOTIDE SEQUENCE [LARGE SCALE GENOMIC DNA]</scope>
    <source>
        <tissue evidence="6">Leaf</tissue>
    </source>
</reference>
<evidence type="ECO:0000256" key="3">
    <source>
        <dbReference type="ARBA" id="ARBA00023054"/>
    </source>
</evidence>
<evidence type="ECO:0000256" key="4">
    <source>
        <dbReference type="SAM" id="Coils"/>
    </source>
</evidence>
<protein>
    <submittedName>
        <fullName evidence="6">Golgin candidate 3</fullName>
    </submittedName>
</protein>
<organism evidence="6 7">
    <name type="scientific">Cardamine amara subsp. amara</name>
    <dbReference type="NCBI Taxonomy" id="228776"/>
    <lineage>
        <taxon>Eukaryota</taxon>
        <taxon>Viridiplantae</taxon>
        <taxon>Streptophyta</taxon>
        <taxon>Embryophyta</taxon>
        <taxon>Tracheophyta</taxon>
        <taxon>Spermatophyta</taxon>
        <taxon>Magnoliopsida</taxon>
        <taxon>eudicotyledons</taxon>
        <taxon>Gunneridae</taxon>
        <taxon>Pentapetalae</taxon>
        <taxon>rosids</taxon>
        <taxon>malvids</taxon>
        <taxon>Brassicales</taxon>
        <taxon>Brassicaceae</taxon>
        <taxon>Cardamineae</taxon>
        <taxon>Cardamine</taxon>
    </lineage>
</organism>
<sequence>MEQSLQRLETDSKETRQERDKARQELKPLKQHLLEKETEESEKMDEDSQLIEELRQSNEYQRSQIAQLEKTLKQAMVNQEDNRLSNDNHIRKLKETIDNLNQKLTNCLRTIESKNVELLNLQTALGQYYAEIEAKEHFERELAVAKDELMKLYACLKDSDERLESSNKEKKDITSKLLHAEKVAAEWKNRVSKVEEDNAKVRNVLEQSVARLNRMSMESDYLVDRRIVIKLLVTYFQKNHNKEVLDLMVRMLGFSEEDKERIGAAKQGGGKGVVRGVLGFPGRFVGGILGGKSADSHANTTSDNQSFADLWVDFLLKDAEEREREEKQKKQQQL</sequence>
<gene>
    <name evidence="6" type="ORF">V5N11_013335</name>
</gene>
<feature type="region of interest" description="Disordered" evidence="5">
    <location>
        <begin position="1"/>
        <end position="47"/>
    </location>
</feature>
<feature type="coiled-coil region" evidence="4">
    <location>
        <begin position="51"/>
        <end position="117"/>
    </location>
</feature>